<organism evidence="13 14">
    <name type="scientific">Candidatus Ornithobacterium hominis</name>
    <dbReference type="NCBI Taxonomy" id="2497989"/>
    <lineage>
        <taxon>Bacteria</taxon>
        <taxon>Pseudomonadati</taxon>
        <taxon>Bacteroidota</taxon>
        <taxon>Flavobacteriia</taxon>
        <taxon>Flavobacteriales</taxon>
        <taxon>Weeksellaceae</taxon>
        <taxon>Ornithobacterium</taxon>
    </lineage>
</organism>
<dbReference type="SUPFAM" id="SSF143865">
    <property type="entry name" value="CorA soluble domain-like"/>
    <property type="match status" value="1"/>
</dbReference>
<evidence type="ECO:0000256" key="8">
    <source>
        <dbReference type="ARBA" id="ARBA00023065"/>
    </source>
</evidence>
<keyword evidence="4 12" id="KW-1003">Cell membrane</keyword>
<dbReference type="InterPro" id="IPR004488">
    <property type="entry name" value="Mg/Co-transport_prot_CorA"/>
</dbReference>
<keyword evidence="7 12" id="KW-1133">Transmembrane helix</keyword>
<comment type="similarity">
    <text evidence="2 12">Belongs to the CorA metal ion transporter (MIT) (TC 1.A.35) family.</text>
</comment>
<dbReference type="InterPro" id="IPR045863">
    <property type="entry name" value="CorA_TM1_TM2"/>
</dbReference>
<dbReference type="PANTHER" id="PTHR46494">
    <property type="entry name" value="CORA FAMILY METAL ION TRANSPORTER (EUROFUNG)"/>
    <property type="match status" value="1"/>
</dbReference>
<evidence type="ECO:0000256" key="5">
    <source>
        <dbReference type="ARBA" id="ARBA00022692"/>
    </source>
</evidence>
<evidence type="ECO:0000256" key="7">
    <source>
        <dbReference type="ARBA" id="ARBA00022989"/>
    </source>
</evidence>
<comment type="function">
    <text evidence="11">Mediates influx of magnesium ions. Alternates between open and closed states. Activated by low cytoplasmic Mg(2+) levels. Inactive when cytoplasmic Mg(2+) levels are high.</text>
</comment>
<dbReference type="AlphaFoldDB" id="A0A383TUD9"/>
<evidence type="ECO:0000256" key="12">
    <source>
        <dbReference type="RuleBase" id="RU362010"/>
    </source>
</evidence>
<keyword evidence="6 12" id="KW-0460">Magnesium</keyword>
<keyword evidence="9 12" id="KW-0472">Membrane</keyword>
<dbReference type="Gene3D" id="3.30.460.20">
    <property type="entry name" value="CorA soluble domain-like"/>
    <property type="match status" value="1"/>
</dbReference>
<dbReference type="FunFam" id="1.20.58.340:FF:000004">
    <property type="entry name" value="Magnesium transport protein CorA"/>
    <property type="match status" value="1"/>
</dbReference>
<name>A0A383TUD9_9FLAO</name>
<dbReference type="InterPro" id="IPR045861">
    <property type="entry name" value="CorA_cytoplasmic_dom"/>
</dbReference>
<dbReference type="GO" id="GO:0050897">
    <property type="term" value="F:cobalt ion binding"/>
    <property type="evidence" value="ECO:0007669"/>
    <property type="project" value="TreeGrafter"/>
</dbReference>
<protein>
    <recommendedName>
        <fullName evidence="12">Magnesium transport protein CorA</fullName>
    </recommendedName>
</protein>
<dbReference type="GO" id="GO:0005886">
    <property type="term" value="C:plasma membrane"/>
    <property type="evidence" value="ECO:0007669"/>
    <property type="project" value="UniProtKB-SubCell"/>
</dbReference>
<feature type="transmembrane region" description="Helical" evidence="12">
    <location>
        <begin position="252"/>
        <end position="272"/>
    </location>
</feature>
<evidence type="ECO:0000313" key="13">
    <source>
        <dbReference type="EMBL" id="SZD71292.1"/>
    </source>
</evidence>
<evidence type="ECO:0000256" key="6">
    <source>
        <dbReference type="ARBA" id="ARBA00022842"/>
    </source>
</evidence>
<gene>
    <name evidence="12 13" type="primary">corA</name>
    <name evidence="13" type="ORF">SAMEA104719789_00388</name>
</gene>
<evidence type="ECO:0000256" key="3">
    <source>
        <dbReference type="ARBA" id="ARBA00022448"/>
    </source>
</evidence>
<proteinExistence type="inferred from homology"/>
<accession>A0A383TUD9</accession>
<dbReference type="PANTHER" id="PTHR46494:SF1">
    <property type="entry name" value="CORA FAMILY METAL ION TRANSPORTER (EUROFUNG)"/>
    <property type="match status" value="1"/>
</dbReference>
<evidence type="ECO:0000256" key="11">
    <source>
        <dbReference type="ARBA" id="ARBA00045497"/>
    </source>
</evidence>
<dbReference type="RefSeq" id="WP_119058899.1">
    <property type="nucleotide sequence ID" value="NZ_UNSC01000001.1"/>
</dbReference>
<dbReference type="Gene3D" id="1.20.58.340">
    <property type="entry name" value="Magnesium transport protein CorA, transmembrane region"/>
    <property type="match status" value="2"/>
</dbReference>
<sequence>MITYFLVENDKLVQKKEANPKDHNLIWVDLIDPTEQEKAFVEKAFKIELFTDQESEEIEISSRYIEEENEIGINMNFTYRKDDDEYLEAVSFILKNGILFTERDNEYLTFRATYRRMRINRPFSGEHAFLMILDTRIDALADNIERVTDKISKLTRSLVKDEILDSETLKELTSMQDKSMIIRESSMELQRVLSSIIKSRIFPNEHQDTIRIMMKDLSSLLEHTAFNFHRLEFLQDSFQSLVDMEQNKIMKVFTIMTVIFAPPTLIAGIYGMNFQDMPELNYEFGYPLALLSIVLIMIAPLFYFKMKKWL</sequence>
<evidence type="ECO:0000256" key="1">
    <source>
        <dbReference type="ARBA" id="ARBA00004651"/>
    </source>
</evidence>
<dbReference type="OrthoDB" id="9803416at2"/>
<keyword evidence="8 12" id="KW-0406">Ion transport</keyword>
<comment type="catalytic activity">
    <reaction evidence="10">
        <text>Mg(2+)(in) = Mg(2+)(out)</text>
        <dbReference type="Rhea" id="RHEA:29827"/>
        <dbReference type="ChEBI" id="CHEBI:18420"/>
    </reaction>
</comment>
<evidence type="ECO:0000256" key="9">
    <source>
        <dbReference type="ARBA" id="ARBA00023136"/>
    </source>
</evidence>
<dbReference type="NCBIfam" id="TIGR00383">
    <property type="entry name" value="corA"/>
    <property type="match status" value="1"/>
</dbReference>
<reference evidence="13 14" key="1">
    <citation type="submission" date="2018-09" db="EMBL/GenBank/DDBJ databases">
        <authorList>
            <consortium name="Pathogen Informatics"/>
        </authorList>
    </citation>
    <scope>NUCLEOTIDE SEQUENCE [LARGE SCALE GENOMIC DNA]</scope>
    <source>
        <strain evidence="13 14">OH-22767</strain>
    </source>
</reference>
<dbReference type="SUPFAM" id="SSF144083">
    <property type="entry name" value="Magnesium transport protein CorA, transmembrane region"/>
    <property type="match status" value="1"/>
</dbReference>
<dbReference type="Proteomes" id="UP000262142">
    <property type="component" value="Unassembled WGS sequence"/>
</dbReference>
<comment type="subcellular location">
    <subcellularLocation>
        <location evidence="1">Cell membrane</location>
        <topology evidence="1">Multi-pass membrane protein</topology>
    </subcellularLocation>
    <subcellularLocation>
        <location evidence="12">Membrane</location>
        <topology evidence="12">Multi-pass membrane protein</topology>
    </subcellularLocation>
</comment>
<evidence type="ECO:0000313" key="14">
    <source>
        <dbReference type="Proteomes" id="UP000262142"/>
    </source>
</evidence>
<keyword evidence="14" id="KW-1185">Reference proteome</keyword>
<evidence type="ECO:0000256" key="4">
    <source>
        <dbReference type="ARBA" id="ARBA00022475"/>
    </source>
</evidence>
<evidence type="ECO:0000256" key="2">
    <source>
        <dbReference type="ARBA" id="ARBA00009765"/>
    </source>
</evidence>
<dbReference type="GO" id="GO:0000287">
    <property type="term" value="F:magnesium ion binding"/>
    <property type="evidence" value="ECO:0007669"/>
    <property type="project" value="TreeGrafter"/>
</dbReference>
<dbReference type="Pfam" id="PF01544">
    <property type="entry name" value="CorA"/>
    <property type="match status" value="1"/>
</dbReference>
<keyword evidence="5 12" id="KW-0812">Transmembrane</keyword>
<evidence type="ECO:0000256" key="10">
    <source>
        <dbReference type="ARBA" id="ARBA00034269"/>
    </source>
</evidence>
<keyword evidence="3 12" id="KW-0813">Transport</keyword>
<dbReference type="EMBL" id="UNSC01000001">
    <property type="protein sequence ID" value="SZD71292.1"/>
    <property type="molecule type" value="Genomic_DNA"/>
</dbReference>
<feature type="transmembrane region" description="Helical" evidence="12">
    <location>
        <begin position="284"/>
        <end position="304"/>
    </location>
</feature>
<dbReference type="InterPro" id="IPR002523">
    <property type="entry name" value="MgTranspt_CorA/ZnTranspt_ZntB"/>
</dbReference>
<dbReference type="GO" id="GO:0015095">
    <property type="term" value="F:magnesium ion transmembrane transporter activity"/>
    <property type="evidence" value="ECO:0007669"/>
    <property type="project" value="UniProtKB-UniRule"/>
</dbReference>
<dbReference type="GO" id="GO:0015087">
    <property type="term" value="F:cobalt ion transmembrane transporter activity"/>
    <property type="evidence" value="ECO:0007669"/>
    <property type="project" value="UniProtKB-UniRule"/>
</dbReference>